<reference evidence="2" key="1">
    <citation type="journal article" date="2018" name="Genome Biol.">
        <title>SKESA: strategic k-mer extension for scrupulous assemblies.</title>
        <authorList>
            <person name="Souvorov A."/>
            <person name="Agarwala R."/>
            <person name="Lipman D.J."/>
        </authorList>
    </citation>
    <scope>NUCLEOTIDE SEQUENCE</scope>
    <source>
        <strain evidence="2">1930</strain>
    </source>
</reference>
<dbReference type="Proteomes" id="UP000856022">
    <property type="component" value="Unassembled WGS sequence"/>
</dbReference>
<organism evidence="2">
    <name type="scientific">Vibrio parahaemolyticus</name>
    <dbReference type="NCBI Taxonomy" id="670"/>
    <lineage>
        <taxon>Bacteria</taxon>
        <taxon>Pseudomonadati</taxon>
        <taxon>Pseudomonadota</taxon>
        <taxon>Gammaproteobacteria</taxon>
        <taxon>Vibrionales</taxon>
        <taxon>Vibrionaceae</taxon>
        <taxon>Vibrio</taxon>
    </lineage>
</organism>
<evidence type="ECO:0000313" key="2">
    <source>
        <dbReference type="EMBL" id="HAS6679038.1"/>
    </source>
</evidence>
<protein>
    <submittedName>
        <fullName evidence="2">Uncharacterized protein</fullName>
    </submittedName>
</protein>
<evidence type="ECO:0000256" key="1">
    <source>
        <dbReference type="SAM" id="Phobius"/>
    </source>
</evidence>
<dbReference type="Proteomes" id="UP000464718">
    <property type="component" value="Chromosome i"/>
</dbReference>
<evidence type="ECO:0000313" key="4">
    <source>
        <dbReference type="Proteomes" id="UP000464718"/>
    </source>
</evidence>
<keyword evidence="1" id="KW-1133">Transmembrane helix</keyword>
<keyword evidence="1" id="KW-0472">Membrane</keyword>
<accession>A0A2S1MA50</accession>
<sequence length="30" mass="3397">MPAFGLAFFIRLCAHLFLLLKALLCTNKCQ</sequence>
<dbReference type="AlphaFoldDB" id="A0A2S1MA50"/>
<gene>
    <name evidence="3" type="ORF">EHC69_07205</name>
    <name evidence="2" type="ORF">I7278_19750</name>
</gene>
<name>A0A2S1MA50_VIBPH</name>
<evidence type="ECO:0000313" key="3">
    <source>
        <dbReference type="EMBL" id="QHH09176.1"/>
    </source>
</evidence>
<reference evidence="3 4" key="2">
    <citation type="submission" date="2018-12" db="EMBL/GenBank/DDBJ databases">
        <title>Genomic insights into the evolutionary origins and pathogenicity of five Vibrio parahaemolyticus strains isolated from the shrimp with acute hepatopancreatic necrosis disease (AHPND).</title>
        <authorList>
            <person name="Yang Q."/>
            <person name="Dong X."/>
            <person name="Xie G."/>
            <person name="Fu S."/>
            <person name="Zou P."/>
            <person name="Sun J."/>
            <person name="Wang Y."/>
            <person name="Huang J."/>
        </authorList>
    </citation>
    <scope>NUCLEOTIDE SEQUENCE [LARGE SCALE GENOMIC DNA]</scope>
    <source>
        <strain evidence="3 4">20160303005-1</strain>
    </source>
</reference>
<reference evidence="2" key="3">
    <citation type="submission" date="2019-12" db="EMBL/GenBank/DDBJ databases">
        <authorList>
            <consortium name="NCBI Pathogen Detection Project"/>
        </authorList>
    </citation>
    <scope>NUCLEOTIDE SEQUENCE</scope>
    <source>
        <strain evidence="2">1930</strain>
    </source>
</reference>
<dbReference type="EMBL" id="CP034298">
    <property type="protein sequence ID" value="QHH09176.1"/>
    <property type="molecule type" value="Genomic_DNA"/>
</dbReference>
<dbReference type="EMBL" id="DACQKT010000011">
    <property type="protein sequence ID" value="HAS6679038.1"/>
    <property type="molecule type" value="Genomic_DNA"/>
</dbReference>
<keyword evidence="1" id="KW-0812">Transmembrane</keyword>
<feature type="transmembrane region" description="Helical" evidence="1">
    <location>
        <begin position="6"/>
        <end position="24"/>
    </location>
</feature>
<proteinExistence type="predicted"/>